<evidence type="ECO:0000313" key="3">
    <source>
        <dbReference type="Proteomes" id="UP000596742"/>
    </source>
</evidence>
<comment type="caution">
    <text evidence="2">The sequence shown here is derived from an EMBL/GenBank/DDBJ whole genome shotgun (WGS) entry which is preliminary data.</text>
</comment>
<name>A0A8B6FG89_MYTGA</name>
<gene>
    <name evidence="2" type="ORF">MGAL_10B021855</name>
</gene>
<dbReference type="AlphaFoldDB" id="A0A8B6FG89"/>
<feature type="region of interest" description="Disordered" evidence="1">
    <location>
        <begin position="50"/>
        <end position="79"/>
    </location>
</feature>
<reference evidence="2" key="1">
    <citation type="submission" date="2018-11" db="EMBL/GenBank/DDBJ databases">
        <authorList>
            <person name="Alioto T."/>
            <person name="Alioto T."/>
        </authorList>
    </citation>
    <scope>NUCLEOTIDE SEQUENCE</scope>
</reference>
<evidence type="ECO:0000256" key="1">
    <source>
        <dbReference type="SAM" id="MobiDB-lite"/>
    </source>
</evidence>
<dbReference type="EMBL" id="UYJE01006620">
    <property type="protein sequence ID" value="VDI47547.1"/>
    <property type="molecule type" value="Genomic_DNA"/>
</dbReference>
<dbReference type="OrthoDB" id="6155329at2759"/>
<organism evidence="2 3">
    <name type="scientific">Mytilus galloprovincialis</name>
    <name type="common">Mediterranean mussel</name>
    <dbReference type="NCBI Taxonomy" id="29158"/>
    <lineage>
        <taxon>Eukaryota</taxon>
        <taxon>Metazoa</taxon>
        <taxon>Spiralia</taxon>
        <taxon>Lophotrochozoa</taxon>
        <taxon>Mollusca</taxon>
        <taxon>Bivalvia</taxon>
        <taxon>Autobranchia</taxon>
        <taxon>Pteriomorphia</taxon>
        <taxon>Mytilida</taxon>
        <taxon>Mytiloidea</taxon>
        <taxon>Mytilidae</taxon>
        <taxon>Mytilinae</taxon>
        <taxon>Mytilus</taxon>
    </lineage>
</organism>
<protein>
    <submittedName>
        <fullName evidence="2">Uncharacterized protein</fullName>
    </submittedName>
</protein>
<keyword evidence="3" id="KW-1185">Reference proteome</keyword>
<evidence type="ECO:0000313" key="2">
    <source>
        <dbReference type="EMBL" id="VDI47547.1"/>
    </source>
</evidence>
<accession>A0A8B6FG89</accession>
<proteinExistence type="predicted"/>
<dbReference type="Proteomes" id="UP000596742">
    <property type="component" value="Unassembled WGS sequence"/>
</dbReference>
<sequence length="108" mass="12370">MQEQILQFQQLQLQELQRKSQPSTKGNNERWTVGKLRQFFNNYITARKAAESQSKETHTVPSSEEKQQSKIQSNSNTFQPKKYLSAEALTTIKPFGKNSSSGNSMVCR</sequence>
<feature type="compositionally biased region" description="Basic and acidic residues" evidence="1">
    <location>
        <begin position="50"/>
        <end position="68"/>
    </location>
</feature>